<evidence type="ECO:0000313" key="7">
    <source>
        <dbReference type="Proteomes" id="UP001210211"/>
    </source>
</evidence>
<dbReference type="Gene3D" id="3.40.50.1110">
    <property type="entry name" value="SGNH hydrolase"/>
    <property type="match status" value="1"/>
</dbReference>
<feature type="signal peptide" evidence="5">
    <location>
        <begin position="1"/>
        <end position="16"/>
    </location>
</feature>
<name>A0AAD5ZNS4_9POAL</name>
<dbReference type="Proteomes" id="UP001210211">
    <property type="component" value="Unassembled WGS sequence"/>
</dbReference>
<keyword evidence="2 5" id="KW-0732">Signal</keyword>
<dbReference type="EMBL" id="JAMRDG010000001">
    <property type="protein sequence ID" value="KAJ3701190.1"/>
    <property type="molecule type" value="Genomic_DNA"/>
</dbReference>
<dbReference type="InterPro" id="IPR035669">
    <property type="entry name" value="SGNH_plant_lipase-like"/>
</dbReference>
<dbReference type="PANTHER" id="PTHR22835">
    <property type="entry name" value="ZINC FINGER FYVE DOMAIN CONTAINING PROTEIN"/>
    <property type="match status" value="1"/>
</dbReference>
<comment type="similarity">
    <text evidence="1">Belongs to the 'GDSL' lipolytic enzyme family.</text>
</comment>
<evidence type="ECO:0000313" key="6">
    <source>
        <dbReference type="EMBL" id="KAJ3701190.1"/>
    </source>
</evidence>
<dbReference type="Pfam" id="PF00657">
    <property type="entry name" value="Lipase_GDSL"/>
    <property type="match status" value="1"/>
</dbReference>
<evidence type="ECO:0000256" key="1">
    <source>
        <dbReference type="ARBA" id="ARBA00008668"/>
    </source>
</evidence>
<dbReference type="InterPro" id="IPR001087">
    <property type="entry name" value="GDSL"/>
</dbReference>
<protein>
    <submittedName>
        <fullName evidence="6">Uncharacterized protein</fullName>
    </submittedName>
</protein>
<dbReference type="InterPro" id="IPR036514">
    <property type="entry name" value="SGNH_hydro_sf"/>
</dbReference>
<reference evidence="6 7" key="1">
    <citation type="journal article" date="2022" name="Cell">
        <title>Repeat-based holocentromeres influence genome architecture and karyotype evolution.</title>
        <authorList>
            <person name="Hofstatter P.G."/>
            <person name="Thangavel G."/>
            <person name="Lux T."/>
            <person name="Neumann P."/>
            <person name="Vondrak T."/>
            <person name="Novak P."/>
            <person name="Zhang M."/>
            <person name="Costa L."/>
            <person name="Castellani M."/>
            <person name="Scott A."/>
            <person name="Toegelov H."/>
            <person name="Fuchs J."/>
            <person name="Mata-Sucre Y."/>
            <person name="Dias Y."/>
            <person name="Vanzela A.L.L."/>
            <person name="Huettel B."/>
            <person name="Almeida C.C.S."/>
            <person name="Simkova H."/>
            <person name="Souza G."/>
            <person name="Pedrosa-Harand A."/>
            <person name="Macas J."/>
            <person name="Mayer K.F.X."/>
            <person name="Houben A."/>
            <person name="Marques A."/>
        </authorList>
    </citation>
    <scope>NUCLEOTIDE SEQUENCE [LARGE SCALE GENOMIC DNA]</scope>
    <source>
        <strain evidence="6">RhyTen1mFocal</strain>
    </source>
</reference>
<keyword evidence="7" id="KW-1185">Reference proteome</keyword>
<evidence type="ECO:0000256" key="2">
    <source>
        <dbReference type="ARBA" id="ARBA00022729"/>
    </source>
</evidence>
<proteinExistence type="inferred from homology"/>
<dbReference type="AlphaFoldDB" id="A0AAD5ZNS4"/>
<organism evidence="6 7">
    <name type="scientific">Rhynchospora tenuis</name>
    <dbReference type="NCBI Taxonomy" id="198213"/>
    <lineage>
        <taxon>Eukaryota</taxon>
        <taxon>Viridiplantae</taxon>
        <taxon>Streptophyta</taxon>
        <taxon>Embryophyta</taxon>
        <taxon>Tracheophyta</taxon>
        <taxon>Spermatophyta</taxon>
        <taxon>Magnoliopsida</taxon>
        <taxon>Liliopsida</taxon>
        <taxon>Poales</taxon>
        <taxon>Cyperaceae</taxon>
        <taxon>Cyperoideae</taxon>
        <taxon>Rhynchosporeae</taxon>
        <taxon>Rhynchospora</taxon>
    </lineage>
</organism>
<dbReference type="CDD" id="cd01837">
    <property type="entry name" value="SGNH_plant_lipase_like"/>
    <property type="match status" value="1"/>
</dbReference>
<dbReference type="SUPFAM" id="SSF52266">
    <property type="entry name" value="SGNH hydrolase"/>
    <property type="match status" value="1"/>
</dbReference>
<accession>A0AAD5ZNS4</accession>
<dbReference type="PANTHER" id="PTHR22835:SF683">
    <property type="entry name" value="OS05G0506800 PROTEIN"/>
    <property type="match status" value="1"/>
</dbReference>
<gene>
    <name evidence="6" type="ORF">LUZ61_004895</name>
</gene>
<keyword evidence="3" id="KW-0378">Hydrolase</keyword>
<comment type="caution">
    <text evidence="6">The sequence shown here is derived from an EMBL/GenBank/DDBJ whole genome shotgun (WGS) entry which is preliminary data.</text>
</comment>
<evidence type="ECO:0000256" key="3">
    <source>
        <dbReference type="ARBA" id="ARBA00022801"/>
    </source>
</evidence>
<keyword evidence="4" id="KW-0325">Glycoprotein</keyword>
<sequence length="371" mass="41045">MKLLLFFLLLVVSCHGDSKPDSPNFTSIFSFGDSFADTGNLVVLATPVLKDIWIDMNPYGETFFHHPTGRCSDGRLVLDFLAQNFSLPLVPPYLVHNSSFGQGANFAVAGATALDFAFFVNNNLSNPFMFNGSLSVQLGWFADLKPSLCKSCEECQEYFSTSLFIVGEFGANDYAFMIFGGKTLEQVYGYVPMVIQKISAAAESLIKQGAKTVVVPGIWPDGCTPANLAQNTSRPKEDYEPETGCLKDLNDLSRYHNSELLKAVKQLQHNHLDVRLIFADYYRPILDFVRTPHRFGFIDTPLRVCCGNATNQYNVNLSEVCAMPGVGSCENPLEYVNWDGVHLTEAAYHHIAEGWLNGTYAEPPILSGVDN</sequence>
<dbReference type="GO" id="GO:0016788">
    <property type="term" value="F:hydrolase activity, acting on ester bonds"/>
    <property type="evidence" value="ECO:0007669"/>
    <property type="project" value="InterPro"/>
</dbReference>
<feature type="chain" id="PRO_5042230823" evidence="5">
    <location>
        <begin position="17"/>
        <end position="371"/>
    </location>
</feature>
<evidence type="ECO:0000256" key="5">
    <source>
        <dbReference type="SAM" id="SignalP"/>
    </source>
</evidence>
<evidence type="ECO:0000256" key="4">
    <source>
        <dbReference type="ARBA" id="ARBA00023180"/>
    </source>
</evidence>